<dbReference type="GO" id="GO:0046655">
    <property type="term" value="P:folic acid metabolic process"/>
    <property type="evidence" value="ECO:0007669"/>
    <property type="project" value="TreeGrafter"/>
</dbReference>
<dbReference type="Pfam" id="PF00186">
    <property type="entry name" value="DHFR_1"/>
    <property type="match status" value="1"/>
</dbReference>
<dbReference type="GO" id="GO:0070401">
    <property type="term" value="F:NADP+ binding"/>
    <property type="evidence" value="ECO:0007669"/>
    <property type="project" value="UniProtKB-ARBA"/>
</dbReference>
<comment type="pathway">
    <text evidence="1 8">Cofactor biosynthesis; tetrahydrofolate biosynthesis; 5,6,7,8-tetrahydrofolate from 7,8-dihydrofolate: step 1/1.</text>
</comment>
<dbReference type="InterPro" id="IPR012259">
    <property type="entry name" value="DHFR"/>
</dbReference>
<keyword evidence="6 8" id="KW-0560">Oxidoreductase</keyword>
<dbReference type="KEGG" id="nsg:H3L94_07360"/>
<dbReference type="EC" id="1.5.1.3" evidence="3 8"/>
<evidence type="ECO:0000256" key="4">
    <source>
        <dbReference type="ARBA" id="ARBA00022563"/>
    </source>
</evidence>
<dbReference type="EMBL" id="CP059567">
    <property type="protein sequence ID" value="QMT41631.1"/>
    <property type="molecule type" value="Genomic_DNA"/>
</dbReference>
<evidence type="ECO:0000256" key="8">
    <source>
        <dbReference type="PIRNR" id="PIRNR000194"/>
    </source>
</evidence>
<dbReference type="Proteomes" id="UP000514752">
    <property type="component" value="Chromosome"/>
</dbReference>
<dbReference type="InterPro" id="IPR017925">
    <property type="entry name" value="DHFR_CS"/>
</dbReference>
<feature type="domain" description="DHFR" evidence="10">
    <location>
        <begin position="4"/>
        <end position="161"/>
    </location>
</feature>
<keyword evidence="5 8" id="KW-0521">NADP</keyword>
<gene>
    <name evidence="11" type="ORF">H3L94_07360</name>
</gene>
<keyword evidence="4 8" id="KW-0554">One-carbon metabolism</keyword>
<dbReference type="InterPro" id="IPR001796">
    <property type="entry name" value="DHFR_dom"/>
</dbReference>
<dbReference type="GO" id="GO:0046654">
    <property type="term" value="P:tetrahydrofolate biosynthetic process"/>
    <property type="evidence" value="ECO:0007669"/>
    <property type="project" value="UniProtKB-UniPathway"/>
</dbReference>
<comment type="catalytic activity">
    <reaction evidence="8">
        <text>(6S)-5,6,7,8-tetrahydrofolate + NADP(+) = 7,8-dihydrofolate + NADPH + H(+)</text>
        <dbReference type="Rhea" id="RHEA:15009"/>
        <dbReference type="ChEBI" id="CHEBI:15378"/>
        <dbReference type="ChEBI" id="CHEBI:57451"/>
        <dbReference type="ChEBI" id="CHEBI:57453"/>
        <dbReference type="ChEBI" id="CHEBI:57783"/>
        <dbReference type="ChEBI" id="CHEBI:58349"/>
        <dbReference type="EC" id="1.5.1.3"/>
    </reaction>
</comment>
<dbReference type="FunFam" id="3.40.430.10:FF:000001">
    <property type="entry name" value="Dihydrofolate reductase"/>
    <property type="match status" value="1"/>
</dbReference>
<accession>A0A7D7S9J6</accession>
<name>A0A7D7S9J6_9NEIS</name>
<proteinExistence type="inferred from homology"/>
<evidence type="ECO:0000256" key="6">
    <source>
        <dbReference type="ARBA" id="ARBA00023002"/>
    </source>
</evidence>
<dbReference type="AlphaFoldDB" id="A0A7D7S9J6"/>
<dbReference type="Gene3D" id="3.40.430.10">
    <property type="entry name" value="Dihydrofolate Reductase, subunit A"/>
    <property type="match status" value="1"/>
</dbReference>
<dbReference type="CDD" id="cd00209">
    <property type="entry name" value="DHFR"/>
    <property type="match status" value="1"/>
</dbReference>
<dbReference type="InterPro" id="IPR024072">
    <property type="entry name" value="DHFR-like_dom_sf"/>
</dbReference>
<evidence type="ECO:0000313" key="12">
    <source>
        <dbReference type="Proteomes" id="UP000514752"/>
    </source>
</evidence>
<dbReference type="PROSITE" id="PS51330">
    <property type="entry name" value="DHFR_2"/>
    <property type="match status" value="1"/>
</dbReference>
<comment type="similarity">
    <text evidence="2 8 9">Belongs to the dihydrofolate reductase family.</text>
</comment>
<comment type="function">
    <text evidence="7 8">Key enzyme in folate metabolism. Catalyzes an essential reaction for de novo glycine and purine synthesis, and for DNA precursor synthesis.</text>
</comment>
<evidence type="ECO:0000256" key="5">
    <source>
        <dbReference type="ARBA" id="ARBA00022857"/>
    </source>
</evidence>
<dbReference type="GO" id="GO:0004146">
    <property type="term" value="F:dihydrofolate reductase activity"/>
    <property type="evidence" value="ECO:0007669"/>
    <property type="project" value="UniProtKB-EC"/>
</dbReference>
<evidence type="ECO:0000259" key="10">
    <source>
        <dbReference type="PROSITE" id="PS51330"/>
    </source>
</evidence>
<evidence type="ECO:0000256" key="1">
    <source>
        <dbReference type="ARBA" id="ARBA00004903"/>
    </source>
</evidence>
<dbReference type="PANTHER" id="PTHR48069:SF3">
    <property type="entry name" value="DIHYDROFOLATE REDUCTASE"/>
    <property type="match status" value="1"/>
</dbReference>
<dbReference type="PRINTS" id="PR00070">
    <property type="entry name" value="DHFR"/>
</dbReference>
<evidence type="ECO:0000256" key="7">
    <source>
        <dbReference type="ARBA" id="ARBA00025067"/>
    </source>
</evidence>
<organism evidence="11 12">
    <name type="scientific">Neisseria shayeganii</name>
    <dbReference type="NCBI Taxonomy" id="607712"/>
    <lineage>
        <taxon>Bacteria</taxon>
        <taxon>Pseudomonadati</taxon>
        <taxon>Pseudomonadota</taxon>
        <taxon>Betaproteobacteria</taxon>
        <taxon>Neisseriales</taxon>
        <taxon>Neisseriaceae</taxon>
        <taxon>Neisseria</taxon>
    </lineage>
</organism>
<reference evidence="11 12" key="1">
    <citation type="submission" date="2020-07" db="EMBL/GenBank/DDBJ databases">
        <title>Genomic diversity of species in the Neisseriaceae family.</title>
        <authorList>
            <person name="Vincent A.T."/>
            <person name="Bernet E."/>
            <person name="Veyrier F.J."/>
        </authorList>
    </citation>
    <scope>NUCLEOTIDE SEQUENCE [LARGE SCALE GENOMIC DNA]</scope>
    <source>
        <strain evidence="11 12">DSM 22244</strain>
    </source>
</reference>
<dbReference type="PROSITE" id="PS00075">
    <property type="entry name" value="DHFR_1"/>
    <property type="match status" value="1"/>
</dbReference>
<evidence type="ECO:0000256" key="2">
    <source>
        <dbReference type="ARBA" id="ARBA00009539"/>
    </source>
</evidence>
<dbReference type="SUPFAM" id="SSF53597">
    <property type="entry name" value="Dihydrofolate reductase-like"/>
    <property type="match status" value="1"/>
</dbReference>
<dbReference type="GO" id="GO:0046452">
    <property type="term" value="P:dihydrofolate metabolic process"/>
    <property type="evidence" value="ECO:0007669"/>
    <property type="project" value="TreeGrafter"/>
</dbReference>
<dbReference type="UniPathway" id="UPA00077">
    <property type="reaction ID" value="UER00158"/>
</dbReference>
<dbReference type="GO" id="GO:0005829">
    <property type="term" value="C:cytosol"/>
    <property type="evidence" value="ECO:0007669"/>
    <property type="project" value="TreeGrafter"/>
</dbReference>
<dbReference type="PANTHER" id="PTHR48069">
    <property type="entry name" value="DIHYDROFOLATE REDUCTASE"/>
    <property type="match status" value="1"/>
</dbReference>
<dbReference type="GO" id="GO:0006730">
    <property type="term" value="P:one-carbon metabolic process"/>
    <property type="evidence" value="ECO:0007669"/>
    <property type="project" value="UniProtKB-KW"/>
</dbReference>
<evidence type="ECO:0000256" key="9">
    <source>
        <dbReference type="RuleBase" id="RU004474"/>
    </source>
</evidence>
<dbReference type="PIRSF" id="PIRSF000194">
    <property type="entry name" value="DHFR"/>
    <property type="match status" value="1"/>
</dbReference>
<evidence type="ECO:0000313" key="11">
    <source>
        <dbReference type="EMBL" id="QMT41631.1"/>
    </source>
</evidence>
<evidence type="ECO:0000256" key="3">
    <source>
        <dbReference type="ARBA" id="ARBA00012856"/>
    </source>
</evidence>
<sequence length="170" mass="18419">MPPKITLIAAVAQNRCIGADNAMPWHLPEDFAFFKACTLGKPVVMGRKTWDSLPRKPLPGRRNLVVSRQPGWQAAGAECFASLDEALAALAGEAEIMIIGGAQIYAQALPLATDLRLTEVALTVDGDAFFPDFSPVEWREVAREPQTGANGTAFDFVHYRRIGLPETPSA</sequence>
<protein>
    <recommendedName>
        <fullName evidence="3 8">Dihydrofolate reductase</fullName>
        <ecNumber evidence="3 8">1.5.1.3</ecNumber>
    </recommendedName>
</protein>